<dbReference type="Proteomes" id="UP000093186">
    <property type="component" value="Unassembled WGS sequence"/>
</dbReference>
<keyword evidence="3" id="KW-1185">Reference proteome</keyword>
<proteinExistence type="predicted"/>
<dbReference type="AlphaFoldDB" id="A0A1B9Y3K3"/>
<dbReference type="InterPro" id="IPR023385">
    <property type="entry name" value="YopX-like_C"/>
</dbReference>
<dbReference type="STRING" id="447689.BA195_06710"/>
<dbReference type="InterPro" id="IPR019096">
    <property type="entry name" value="YopX_protein"/>
</dbReference>
<feature type="domain" description="YopX protein" evidence="1">
    <location>
        <begin position="36"/>
        <end position="114"/>
    </location>
</feature>
<sequence length="119" mass="14255">MENRKIKFRFWDIKLKVMCYRLPLLNDFNHPEIMPLQFTGFYDKIGKEIYEGDILSDYTQTDEGVLQSKMQVFFDEKKGGWRLDNSFNQDKTSSVSLWLELNDYQYKIMGNVYLDSIVK</sequence>
<accession>A0A1B9Y3K3</accession>
<dbReference type="RefSeq" id="WP_068703659.1">
    <property type="nucleotide sequence ID" value="NZ_MAKX01000001.1"/>
</dbReference>
<dbReference type="SUPFAM" id="SSF159006">
    <property type="entry name" value="YopX-like"/>
    <property type="match status" value="1"/>
</dbReference>
<comment type="caution">
    <text evidence="2">The sequence shown here is derived from an EMBL/GenBank/DDBJ whole genome shotgun (WGS) entry which is preliminary data.</text>
</comment>
<dbReference type="OrthoDB" id="1809393at2"/>
<protein>
    <recommendedName>
        <fullName evidence="1">YopX protein domain-containing protein</fullName>
    </recommendedName>
</protein>
<dbReference type="Gene3D" id="2.30.30.290">
    <property type="entry name" value="YopX-like domains"/>
    <property type="match status" value="1"/>
</dbReference>
<organism evidence="2 3">
    <name type="scientific">Tenacibaculum soleae</name>
    <dbReference type="NCBI Taxonomy" id="447689"/>
    <lineage>
        <taxon>Bacteria</taxon>
        <taxon>Pseudomonadati</taxon>
        <taxon>Bacteroidota</taxon>
        <taxon>Flavobacteriia</taxon>
        <taxon>Flavobacteriales</taxon>
        <taxon>Flavobacteriaceae</taxon>
        <taxon>Tenacibaculum</taxon>
    </lineage>
</organism>
<evidence type="ECO:0000313" key="3">
    <source>
        <dbReference type="Proteomes" id="UP000093186"/>
    </source>
</evidence>
<gene>
    <name evidence="2" type="ORF">BA195_06710</name>
</gene>
<evidence type="ECO:0000259" key="1">
    <source>
        <dbReference type="Pfam" id="PF09643"/>
    </source>
</evidence>
<evidence type="ECO:0000313" key="2">
    <source>
        <dbReference type="EMBL" id="OCK44362.1"/>
    </source>
</evidence>
<dbReference type="EMBL" id="MAKX01000001">
    <property type="protein sequence ID" value="OCK44362.1"/>
    <property type="molecule type" value="Genomic_DNA"/>
</dbReference>
<dbReference type="Pfam" id="PF09643">
    <property type="entry name" value="YopX"/>
    <property type="match status" value="1"/>
</dbReference>
<reference evidence="2 3" key="1">
    <citation type="submission" date="2016-06" db="EMBL/GenBank/DDBJ databases">
        <title>Draft Genome Sequence of Tenacibaculum soleae UCD-KL19.</title>
        <authorList>
            <person name="Eisen J.A."/>
            <person name="Coil D.A."/>
            <person name="Lujan K.M."/>
        </authorList>
    </citation>
    <scope>NUCLEOTIDE SEQUENCE [LARGE SCALE GENOMIC DNA]</scope>
    <source>
        <strain evidence="2 3">UCD-KL19</strain>
    </source>
</reference>
<name>A0A1B9Y3K3_9FLAO</name>